<feature type="transmembrane region" description="Helical" evidence="1">
    <location>
        <begin position="274"/>
        <end position="291"/>
    </location>
</feature>
<feature type="transmembrane region" description="Helical" evidence="1">
    <location>
        <begin position="379"/>
        <end position="405"/>
    </location>
</feature>
<protein>
    <submittedName>
        <fullName evidence="2">Glutaredoxin family protein</fullName>
    </submittedName>
</protein>
<reference evidence="2 3" key="1">
    <citation type="submission" date="2020-04" db="EMBL/GenBank/DDBJ databases">
        <authorList>
            <person name="Basu S."/>
            <person name="Maruthanayagam V."/>
            <person name="Chakraborty S."/>
            <person name="Pramanik A."/>
            <person name="Mukherjee J."/>
            <person name="Brink B."/>
        </authorList>
    </citation>
    <scope>NUCLEOTIDE SEQUENCE [LARGE SCALE GENOMIC DNA]</scope>
    <source>
        <strain evidence="2 3">AP17</strain>
    </source>
</reference>
<dbReference type="InterPro" id="IPR036249">
    <property type="entry name" value="Thioredoxin-like_sf"/>
</dbReference>
<evidence type="ECO:0000313" key="3">
    <source>
        <dbReference type="Proteomes" id="UP000500857"/>
    </source>
</evidence>
<dbReference type="EMBL" id="CP051167">
    <property type="protein sequence ID" value="QIZ73539.1"/>
    <property type="molecule type" value="Genomic_DNA"/>
</dbReference>
<feature type="transmembrane region" description="Helical" evidence="1">
    <location>
        <begin position="204"/>
        <end position="228"/>
    </location>
</feature>
<evidence type="ECO:0000256" key="1">
    <source>
        <dbReference type="SAM" id="Phobius"/>
    </source>
</evidence>
<keyword evidence="1" id="KW-0812">Transmembrane</keyword>
<gene>
    <name evidence="2" type="ORF">HCG48_01835</name>
</gene>
<dbReference type="AlphaFoldDB" id="A0A6H1U7D0"/>
<feature type="transmembrane region" description="Helical" evidence="1">
    <location>
        <begin position="240"/>
        <end position="268"/>
    </location>
</feature>
<dbReference type="KEGG" id="oxy:HCG48_01835"/>
<dbReference type="SUPFAM" id="SSF52833">
    <property type="entry name" value="Thioredoxin-like"/>
    <property type="match status" value="1"/>
</dbReference>
<sequence>MTPLYSFAQTENGVLDVYFFYSYTCPHCAEQKPLMHEIDRSDRVTVHFHEVTEEPQLWQQFQAQYGIFSGAVPRTFIGERSFIGYVNGEGALEYNEAYQGYIGYRNQIIRAVEEEIGASLSLSSDRETPNLAQNVKKNLAWFLLPLLYVSTYPFTRNKLKTEQHQRYWIGGAFAFTIVSLFAFIASTPDIVIKEFASQLPFPLFVSAIALADGFNPCAFTVLIILLSLLTYTKSRRDMSIVGGTFITTSAVMYFLFIMLMVLVGSVFLEKYGTIFLWILGAFIAIAGLINIKDYFFFKQSVSLSLSEKQQLTITQKAGKIVRELKSAEGDKIRLLAAVGGTILLAIFVNIIELGCTAILPTVYMATLINVCGSNAWPCYSYWTAIYAAIYILPLLAILANFIYSFKSARLNENQGRILKLVGGTFMLFFGLLMLFKPEFLILA</sequence>
<proteinExistence type="predicted"/>
<organism evidence="2 3">
    <name type="scientific">Oxynema aestuarii AP17</name>
    <dbReference type="NCBI Taxonomy" id="2064643"/>
    <lineage>
        <taxon>Bacteria</taxon>
        <taxon>Bacillati</taxon>
        <taxon>Cyanobacteriota</taxon>
        <taxon>Cyanophyceae</taxon>
        <taxon>Oscillatoriophycideae</taxon>
        <taxon>Oscillatoriales</taxon>
        <taxon>Oscillatoriaceae</taxon>
        <taxon>Oxynema</taxon>
        <taxon>Oxynema aestuarii</taxon>
    </lineage>
</organism>
<dbReference type="Gene3D" id="3.40.30.10">
    <property type="entry name" value="Glutaredoxin"/>
    <property type="match status" value="1"/>
</dbReference>
<feature type="transmembrane region" description="Helical" evidence="1">
    <location>
        <begin position="417"/>
        <end position="435"/>
    </location>
</feature>
<name>A0A6H1U7D0_9CYAN</name>
<evidence type="ECO:0000313" key="2">
    <source>
        <dbReference type="EMBL" id="QIZ73539.1"/>
    </source>
</evidence>
<keyword evidence="3" id="KW-1185">Reference proteome</keyword>
<dbReference type="CDD" id="cd01659">
    <property type="entry name" value="TRX_superfamily"/>
    <property type="match status" value="1"/>
</dbReference>
<keyword evidence="1" id="KW-1133">Transmembrane helix</keyword>
<feature type="transmembrane region" description="Helical" evidence="1">
    <location>
        <begin position="334"/>
        <end position="359"/>
    </location>
</feature>
<dbReference type="Proteomes" id="UP000500857">
    <property type="component" value="Chromosome"/>
</dbReference>
<accession>A0A6H1U7D0</accession>
<keyword evidence="1" id="KW-0472">Membrane</keyword>
<feature type="transmembrane region" description="Helical" evidence="1">
    <location>
        <begin position="167"/>
        <end position="184"/>
    </location>
</feature>